<dbReference type="Pfam" id="PF19087">
    <property type="entry name" value="DUF5776"/>
    <property type="match status" value="1"/>
</dbReference>
<dbReference type="STRING" id="1423803.FD13_GL001862"/>
<name>A0A0R2DEQ3_9LACO</name>
<evidence type="ECO:0000259" key="2">
    <source>
        <dbReference type="Pfam" id="PF06458"/>
    </source>
</evidence>
<dbReference type="Gene3D" id="3.80.10.10">
    <property type="entry name" value="Ribonuclease Inhibitor"/>
    <property type="match status" value="1"/>
</dbReference>
<feature type="domain" description="DUF5776" evidence="3">
    <location>
        <begin position="532"/>
        <end position="598"/>
    </location>
</feature>
<dbReference type="Pfam" id="PF06458">
    <property type="entry name" value="MucBP"/>
    <property type="match status" value="1"/>
</dbReference>
<evidence type="ECO:0000313" key="5">
    <source>
        <dbReference type="Proteomes" id="UP000051589"/>
    </source>
</evidence>
<sequence length="601" mass="65904">MNFMKWQVALMMIGVGFGTTQVMTMTNHLPTFKTAVTAHAAAKTTNVANGRYGTVDWYLTADGDLHLGAGTLGDDTASLVYQQGQLATLIAQAQGNDQPTIKDTEAVGRQVKRVVLDGKVSTSANASFLFAQLLEVGSFEHLDRLDTSAATNMAGMFSASVSGSVGLPADQQGNFNLTSLDVSRFDTSKVTDMSQMFYMLKRVTSYDLSSFNTDNVTKTTSMFLQNYRLTNLDFSKATFANLQNAEFMFGSTAIETLNFASFAPPKTFSPFALFGYQNGDFRKVTFGPKTYFKTSPGLNNADKDETYTGKWQAVGKGSDTNPLGAKFDTGAALTSIYDGVNNPTTVASYVWEPVNRTITPVTPPVTPSQKAQPVTVRYLDGQGKNLATDQVLTGELGESYRAPKLAFDGYRLVKTDGNPNGVFTADAQGVTFHYAPKLVSGGDSATVAPMASVVYSTKKIGLYNNKNFSKKTVKHWYAKQKRTNRPMFVVTGFATSKNGNLRYRVKDVNHGAKTVGKTGYITAKQAYVVNVYYQAKHKKIQVINAKGINSYQQKSLKTKRVHYKKGQFLKVKKLVRHNRTTRYQLTNGQYVTANKKLVIAK</sequence>
<reference evidence="4 5" key="1">
    <citation type="journal article" date="2015" name="Genome Announc.">
        <title>Expanding the biotechnology potential of lactobacilli through comparative genomics of 213 strains and associated genera.</title>
        <authorList>
            <person name="Sun Z."/>
            <person name="Harris H.M."/>
            <person name="McCann A."/>
            <person name="Guo C."/>
            <person name="Argimon S."/>
            <person name="Zhang W."/>
            <person name="Yang X."/>
            <person name="Jeffery I.B."/>
            <person name="Cooney J.C."/>
            <person name="Kagawa T.F."/>
            <person name="Liu W."/>
            <person name="Song Y."/>
            <person name="Salvetti E."/>
            <person name="Wrobel A."/>
            <person name="Rasinkangas P."/>
            <person name="Parkhill J."/>
            <person name="Rea M.C."/>
            <person name="O'Sullivan O."/>
            <person name="Ritari J."/>
            <person name="Douillard F.P."/>
            <person name="Paul Ross R."/>
            <person name="Yang R."/>
            <person name="Briner A.E."/>
            <person name="Felis G.E."/>
            <person name="de Vos W.M."/>
            <person name="Barrangou R."/>
            <person name="Klaenhammer T.R."/>
            <person name="Caufield P.W."/>
            <person name="Cui Y."/>
            <person name="Zhang H."/>
            <person name="O'Toole P.W."/>
        </authorList>
    </citation>
    <scope>NUCLEOTIDE SEQUENCE [LARGE SCALE GENOMIC DNA]</scope>
    <source>
        <strain evidence="4 5">DSM 21775</strain>
    </source>
</reference>
<evidence type="ECO:0008006" key="6">
    <source>
        <dbReference type="Google" id="ProtNLM"/>
    </source>
</evidence>
<dbReference type="InterPro" id="IPR009459">
    <property type="entry name" value="MucBP_dom"/>
</dbReference>
<keyword evidence="5" id="KW-1185">Reference proteome</keyword>
<evidence type="ECO:0000313" key="4">
    <source>
        <dbReference type="EMBL" id="KRN02409.1"/>
    </source>
</evidence>
<gene>
    <name evidence="4" type="ORF">FD13_GL001862</name>
</gene>
<dbReference type="EMBL" id="AYZH01000007">
    <property type="protein sequence ID" value="KRN02409.1"/>
    <property type="molecule type" value="Genomic_DNA"/>
</dbReference>
<organism evidence="4 5">
    <name type="scientific">Levilactobacillus senmaizukei DSM 21775 = NBRC 103853</name>
    <dbReference type="NCBI Taxonomy" id="1423803"/>
    <lineage>
        <taxon>Bacteria</taxon>
        <taxon>Bacillati</taxon>
        <taxon>Bacillota</taxon>
        <taxon>Bacilli</taxon>
        <taxon>Lactobacillales</taxon>
        <taxon>Lactobacillaceae</taxon>
        <taxon>Levilactobacillus</taxon>
    </lineage>
</organism>
<evidence type="ECO:0000259" key="3">
    <source>
        <dbReference type="Pfam" id="PF19087"/>
    </source>
</evidence>
<dbReference type="InterPro" id="IPR044081">
    <property type="entry name" value="DUF5776"/>
</dbReference>
<dbReference type="Gene3D" id="3.10.20.320">
    <property type="entry name" value="Putative peptidoglycan bound protein (lpxtg motif)"/>
    <property type="match status" value="1"/>
</dbReference>
<feature type="domain" description="MucBP" evidence="2">
    <location>
        <begin position="373"/>
        <end position="434"/>
    </location>
</feature>
<dbReference type="InterPro" id="IPR005046">
    <property type="entry name" value="DUF285"/>
</dbReference>
<proteinExistence type="predicted"/>
<dbReference type="Proteomes" id="UP000051589">
    <property type="component" value="Unassembled WGS sequence"/>
</dbReference>
<dbReference type="Pfam" id="PF03382">
    <property type="entry name" value="DUF285"/>
    <property type="match status" value="1"/>
</dbReference>
<protein>
    <recommendedName>
        <fullName evidence="6">DUF5776 domain-containing protein</fullName>
    </recommendedName>
</protein>
<evidence type="ECO:0000256" key="1">
    <source>
        <dbReference type="ARBA" id="ARBA00022737"/>
    </source>
</evidence>
<dbReference type="AlphaFoldDB" id="A0A0R2DEQ3"/>
<keyword evidence="1" id="KW-0677">Repeat</keyword>
<dbReference type="InterPro" id="IPR011889">
    <property type="entry name" value="Liste_lipo_26"/>
</dbReference>
<dbReference type="InterPro" id="IPR032675">
    <property type="entry name" value="LRR_dom_sf"/>
</dbReference>
<dbReference type="NCBIfam" id="TIGR02167">
    <property type="entry name" value="Liste_lipo_26"/>
    <property type="match status" value="1"/>
</dbReference>
<accession>A0A0R2DEQ3</accession>
<comment type="caution">
    <text evidence="4">The sequence shown here is derived from an EMBL/GenBank/DDBJ whole genome shotgun (WGS) entry which is preliminary data.</text>
</comment>
<dbReference type="PATRIC" id="fig|1423803.3.peg.1920"/>